<feature type="domain" description="Sulfotransferase" evidence="3">
    <location>
        <begin position="67"/>
        <end position="227"/>
    </location>
</feature>
<sequence length="233" mass="27054">MFTVKPLESPLAKAVEAPMHGSTVEVHLNDGSYLPTGEKPRKPTHCVLTPKFVTQAERIHHLTVYEDDVWILSFPKCGTTWTQEMVWLISHDLDYRTASEVNLLDRSVFLEFSAFVLNYPGDTIEQVEKATRPRHIQCHLPIALLPKQIWTVRPKLIYCARNPKDASVSFFHHYRHLHGYRGTMPDFLDALLTDQILFGPQIPHTLDYWNVRREMNILFLHFEEMKTVTSGFQ</sequence>
<evidence type="ECO:0000313" key="4">
    <source>
        <dbReference type="EnsemblMetazoa" id="ACOM022937-PA.1"/>
    </source>
</evidence>
<dbReference type="SUPFAM" id="SSF52540">
    <property type="entry name" value="P-loop containing nucleoside triphosphate hydrolases"/>
    <property type="match status" value="1"/>
</dbReference>
<reference evidence="4" key="1">
    <citation type="submission" date="2022-08" db="UniProtKB">
        <authorList>
            <consortium name="EnsemblMetazoa"/>
        </authorList>
    </citation>
    <scope>IDENTIFICATION</scope>
</reference>
<dbReference type="Proteomes" id="UP000075882">
    <property type="component" value="Unassembled WGS sequence"/>
</dbReference>
<name>A0A8W7P0Q2_ANOCL</name>
<dbReference type="AlphaFoldDB" id="A0A8W7P0Q2"/>
<dbReference type="Gene3D" id="3.40.50.300">
    <property type="entry name" value="P-loop containing nucleotide triphosphate hydrolases"/>
    <property type="match status" value="1"/>
</dbReference>
<dbReference type="VEuPathDB" id="VectorBase:ACON2_039924"/>
<evidence type="ECO:0000256" key="1">
    <source>
        <dbReference type="ARBA" id="ARBA00005771"/>
    </source>
</evidence>
<evidence type="ECO:0000259" key="3">
    <source>
        <dbReference type="Pfam" id="PF00685"/>
    </source>
</evidence>
<evidence type="ECO:0000256" key="2">
    <source>
        <dbReference type="ARBA" id="ARBA00022679"/>
    </source>
</evidence>
<dbReference type="EnsemblMetazoa" id="ACOM022937-RA">
    <property type="protein sequence ID" value="ACOM022937-PA.1"/>
    <property type="gene ID" value="ACOM022937"/>
</dbReference>
<dbReference type="PANTHER" id="PTHR11783">
    <property type="entry name" value="SULFOTRANSFERASE SULT"/>
    <property type="match status" value="1"/>
</dbReference>
<organism evidence="4">
    <name type="scientific">Anopheles coluzzii</name>
    <name type="common">African malaria mosquito</name>
    <dbReference type="NCBI Taxonomy" id="1518534"/>
    <lineage>
        <taxon>Eukaryota</taxon>
        <taxon>Metazoa</taxon>
        <taxon>Ecdysozoa</taxon>
        <taxon>Arthropoda</taxon>
        <taxon>Hexapoda</taxon>
        <taxon>Insecta</taxon>
        <taxon>Pterygota</taxon>
        <taxon>Neoptera</taxon>
        <taxon>Endopterygota</taxon>
        <taxon>Diptera</taxon>
        <taxon>Nematocera</taxon>
        <taxon>Culicoidea</taxon>
        <taxon>Culicidae</taxon>
        <taxon>Anophelinae</taxon>
        <taxon>Anopheles</taxon>
    </lineage>
</organism>
<comment type="similarity">
    <text evidence="1">Belongs to the sulfotransferase 1 family.</text>
</comment>
<dbReference type="GO" id="GO:0008146">
    <property type="term" value="F:sulfotransferase activity"/>
    <property type="evidence" value="ECO:0007669"/>
    <property type="project" value="InterPro"/>
</dbReference>
<dbReference type="InterPro" id="IPR000863">
    <property type="entry name" value="Sulfotransferase_dom"/>
</dbReference>
<accession>A0A8W7P0Q2</accession>
<proteinExistence type="inferred from homology"/>
<protein>
    <recommendedName>
        <fullName evidence="3">Sulfotransferase domain-containing protein</fullName>
    </recommendedName>
</protein>
<dbReference type="Pfam" id="PF00685">
    <property type="entry name" value="Sulfotransfer_1"/>
    <property type="match status" value="1"/>
</dbReference>
<keyword evidence="2" id="KW-0808">Transferase</keyword>
<dbReference type="InterPro" id="IPR027417">
    <property type="entry name" value="P-loop_NTPase"/>
</dbReference>